<dbReference type="PROSITE" id="PS51819">
    <property type="entry name" value="VOC"/>
    <property type="match status" value="1"/>
</dbReference>
<gene>
    <name evidence="2" type="ORF">DHEL01_v208572</name>
</gene>
<dbReference type="STRING" id="158607.A0A2P5HS24"/>
<dbReference type="OrthoDB" id="1077582at2759"/>
<dbReference type="InterPro" id="IPR004360">
    <property type="entry name" value="Glyas_Fos-R_dOase_dom"/>
</dbReference>
<dbReference type="InterPro" id="IPR029068">
    <property type="entry name" value="Glyas_Bleomycin-R_OHBP_Dase"/>
</dbReference>
<dbReference type="Proteomes" id="UP000094444">
    <property type="component" value="Unassembled WGS sequence"/>
</dbReference>
<dbReference type="Gene3D" id="3.10.180.10">
    <property type="entry name" value="2,3-Dihydroxybiphenyl 1,2-Dioxygenase, domain 1"/>
    <property type="match status" value="1"/>
</dbReference>
<dbReference type="SUPFAM" id="SSF54593">
    <property type="entry name" value="Glyoxalase/Bleomycin resistance protein/Dihydroxybiphenyl dioxygenase"/>
    <property type="match status" value="1"/>
</dbReference>
<evidence type="ECO:0000313" key="2">
    <source>
        <dbReference type="EMBL" id="POS73031.1"/>
    </source>
</evidence>
<proteinExistence type="predicted"/>
<dbReference type="AlphaFoldDB" id="A0A2P5HS24"/>
<evidence type="ECO:0000259" key="1">
    <source>
        <dbReference type="PROSITE" id="PS51819"/>
    </source>
</evidence>
<protein>
    <recommendedName>
        <fullName evidence="1">VOC domain-containing protein</fullName>
    </recommendedName>
</protein>
<organism evidence="2 3">
    <name type="scientific">Diaporthe helianthi</name>
    <dbReference type="NCBI Taxonomy" id="158607"/>
    <lineage>
        <taxon>Eukaryota</taxon>
        <taxon>Fungi</taxon>
        <taxon>Dikarya</taxon>
        <taxon>Ascomycota</taxon>
        <taxon>Pezizomycotina</taxon>
        <taxon>Sordariomycetes</taxon>
        <taxon>Sordariomycetidae</taxon>
        <taxon>Diaporthales</taxon>
        <taxon>Diaporthaceae</taxon>
        <taxon>Diaporthe</taxon>
    </lineage>
</organism>
<dbReference type="InterPro" id="IPR037523">
    <property type="entry name" value="VOC_core"/>
</dbReference>
<sequence>MAPQFTTIQPSLPVSSIPEAVEYYTTRLGFRLAGRDGDNHCWVQLVGDASISIWDAAVNIYLRRRGFPDVENDVQFGKVYIRLDGDDDELEKLRDTLKENKAKIMGDVQTKPWGLRDLTVVDPDGNVIIFTQRVKNFHMPANPNSVA</sequence>
<evidence type="ECO:0000313" key="3">
    <source>
        <dbReference type="Proteomes" id="UP000094444"/>
    </source>
</evidence>
<keyword evidence="3" id="KW-1185">Reference proteome</keyword>
<feature type="domain" description="VOC" evidence="1">
    <location>
        <begin position="4"/>
        <end position="133"/>
    </location>
</feature>
<reference evidence="2" key="1">
    <citation type="submission" date="2017-09" db="EMBL/GenBank/DDBJ databases">
        <title>Polyketide synthases of a Diaporthe helianthi virulent isolate.</title>
        <authorList>
            <person name="Baroncelli R."/>
        </authorList>
    </citation>
    <scope>NUCLEOTIDE SEQUENCE [LARGE SCALE GENOMIC DNA]</scope>
    <source>
        <strain evidence="2">7/96</strain>
    </source>
</reference>
<name>A0A2P5HS24_DIAHE</name>
<dbReference type="Pfam" id="PF00903">
    <property type="entry name" value="Glyoxalase"/>
    <property type="match status" value="1"/>
</dbReference>
<dbReference type="InParanoid" id="A0A2P5HS24"/>
<accession>A0A2P5HS24</accession>
<dbReference type="EMBL" id="MAVT02000875">
    <property type="protein sequence ID" value="POS73031.1"/>
    <property type="molecule type" value="Genomic_DNA"/>
</dbReference>
<comment type="caution">
    <text evidence="2">The sequence shown here is derived from an EMBL/GenBank/DDBJ whole genome shotgun (WGS) entry which is preliminary data.</text>
</comment>